<keyword evidence="9 11" id="KW-0030">Aminoacyl-tRNA synthetase</keyword>
<feature type="domain" description="DALR anticodon binding" evidence="13">
    <location>
        <begin position="443"/>
        <end position="563"/>
    </location>
</feature>
<dbReference type="SUPFAM" id="SSF52374">
    <property type="entry name" value="Nucleotidylyl transferase"/>
    <property type="match status" value="1"/>
</dbReference>
<evidence type="ECO:0000256" key="4">
    <source>
        <dbReference type="ARBA" id="ARBA00022490"/>
    </source>
</evidence>
<evidence type="ECO:0000256" key="10">
    <source>
        <dbReference type="ARBA" id="ARBA00049339"/>
    </source>
</evidence>
<dbReference type="Gene3D" id="3.30.1360.70">
    <property type="entry name" value="Arginyl tRNA synthetase N-terminal domain"/>
    <property type="match status" value="1"/>
</dbReference>
<dbReference type="Pfam" id="PF00750">
    <property type="entry name" value="tRNA-synt_1d"/>
    <property type="match status" value="1"/>
</dbReference>
<comment type="subcellular location">
    <subcellularLocation>
        <location evidence="1 11">Cytoplasm</location>
    </subcellularLocation>
</comment>
<accession>A0A9D1WRF9</accession>
<evidence type="ECO:0000259" key="14">
    <source>
        <dbReference type="SMART" id="SM01016"/>
    </source>
</evidence>
<dbReference type="SMART" id="SM01016">
    <property type="entry name" value="Arg_tRNA_synt_N"/>
    <property type="match status" value="1"/>
</dbReference>
<dbReference type="InterPro" id="IPR009080">
    <property type="entry name" value="tRNAsynth_Ia_anticodon-bd"/>
</dbReference>
<dbReference type="Proteomes" id="UP000886800">
    <property type="component" value="Unassembled WGS sequence"/>
</dbReference>
<proteinExistence type="inferred from homology"/>
<dbReference type="Pfam" id="PF03485">
    <property type="entry name" value="Arg_tRNA_synt_N"/>
    <property type="match status" value="1"/>
</dbReference>
<evidence type="ECO:0000313" key="15">
    <source>
        <dbReference type="EMBL" id="HIX65828.1"/>
    </source>
</evidence>
<dbReference type="HAMAP" id="MF_00123">
    <property type="entry name" value="Arg_tRNA_synth"/>
    <property type="match status" value="1"/>
</dbReference>
<dbReference type="GO" id="GO:0004814">
    <property type="term" value="F:arginine-tRNA ligase activity"/>
    <property type="evidence" value="ECO:0007669"/>
    <property type="project" value="UniProtKB-UniRule"/>
</dbReference>
<dbReference type="FunFam" id="3.40.50.620:FF:000062">
    <property type="entry name" value="Arginine--tRNA ligase"/>
    <property type="match status" value="1"/>
</dbReference>
<evidence type="ECO:0000256" key="12">
    <source>
        <dbReference type="RuleBase" id="RU363038"/>
    </source>
</evidence>
<dbReference type="InterPro" id="IPR001412">
    <property type="entry name" value="aa-tRNA-synth_I_CS"/>
</dbReference>
<feature type="short sequence motif" description="'HIGH' region" evidence="11">
    <location>
        <begin position="136"/>
        <end position="146"/>
    </location>
</feature>
<organism evidence="15 16">
    <name type="scientific">Candidatus Anaerotruncus excrementipullorum</name>
    <dbReference type="NCBI Taxonomy" id="2838465"/>
    <lineage>
        <taxon>Bacteria</taxon>
        <taxon>Bacillati</taxon>
        <taxon>Bacillota</taxon>
        <taxon>Clostridia</taxon>
        <taxon>Eubacteriales</taxon>
        <taxon>Oscillospiraceae</taxon>
        <taxon>Anaerotruncus</taxon>
    </lineage>
</organism>
<dbReference type="AlphaFoldDB" id="A0A9D1WRF9"/>
<reference evidence="15" key="2">
    <citation type="submission" date="2021-04" db="EMBL/GenBank/DDBJ databases">
        <authorList>
            <person name="Gilroy R."/>
        </authorList>
    </citation>
    <scope>NUCLEOTIDE SEQUENCE</scope>
    <source>
        <strain evidence="15">CHK188-5543</strain>
    </source>
</reference>
<dbReference type="EC" id="6.1.1.19" evidence="11"/>
<evidence type="ECO:0000256" key="3">
    <source>
        <dbReference type="ARBA" id="ARBA00011245"/>
    </source>
</evidence>
<dbReference type="GO" id="GO:0005524">
    <property type="term" value="F:ATP binding"/>
    <property type="evidence" value="ECO:0007669"/>
    <property type="project" value="UniProtKB-UniRule"/>
</dbReference>
<evidence type="ECO:0000256" key="8">
    <source>
        <dbReference type="ARBA" id="ARBA00022917"/>
    </source>
</evidence>
<dbReference type="InterPro" id="IPR035684">
    <property type="entry name" value="ArgRS_core"/>
</dbReference>
<keyword evidence="4 11" id="KW-0963">Cytoplasm</keyword>
<comment type="subunit">
    <text evidence="3 11">Monomer.</text>
</comment>
<dbReference type="EMBL" id="DXES01000134">
    <property type="protein sequence ID" value="HIX65828.1"/>
    <property type="molecule type" value="Genomic_DNA"/>
</dbReference>
<dbReference type="InterPro" id="IPR005148">
    <property type="entry name" value="Arg-tRNA-synth_N"/>
</dbReference>
<dbReference type="GO" id="GO:0005737">
    <property type="term" value="C:cytoplasm"/>
    <property type="evidence" value="ECO:0007669"/>
    <property type="project" value="UniProtKB-SubCell"/>
</dbReference>
<dbReference type="PRINTS" id="PR01038">
    <property type="entry name" value="TRNASYNTHARG"/>
</dbReference>
<keyword evidence="8 11" id="KW-0648">Protein biosynthesis</keyword>
<dbReference type="SUPFAM" id="SSF47323">
    <property type="entry name" value="Anticodon-binding domain of a subclass of class I aminoacyl-tRNA synthetases"/>
    <property type="match status" value="1"/>
</dbReference>
<evidence type="ECO:0000256" key="2">
    <source>
        <dbReference type="ARBA" id="ARBA00005594"/>
    </source>
</evidence>
<dbReference type="InterPro" id="IPR014729">
    <property type="entry name" value="Rossmann-like_a/b/a_fold"/>
</dbReference>
<dbReference type="Pfam" id="PF05746">
    <property type="entry name" value="DALR_1"/>
    <property type="match status" value="1"/>
</dbReference>
<keyword evidence="6 11" id="KW-0547">Nucleotide-binding</keyword>
<comment type="similarity">
    <text evidence="2 11 12">Belongs to the class-I aminoacyl-tRNA synthetase family.</text>
</comment>
<evidence type="ECO:0000256" key="7">
    <source>
        <dbReference type="ARBA" id="ARBA00022840"/>
    </source>
</evidence>
<dbReference type="InterPro" id="IPR036695">
    <property type="entry name" value="Arg-tRNA-synth_N_sf"/>
</dbReference>
<dbReference type="SUPFAM" id="SSF55190">
    <property type="entry name" value="Arginyl-tRNA synthetase (ArgRS), N-terminal 'additional' domain"/>
    <property type="match status" value="1"/>
</dbReference>
<dbReference type="Gene3D" id="1.10.730.10">
    <property type="entry name" value="Isoleucyl-tRNA Synthetase, Domain 1"/>
    <property type="match status" value="1"/>
</dbReference>
<dbReference type="InterPro" id="IPR008909">
    <property type="entry name" value="DALR_anticod-bd"/>
</dbReference>
<dbReference type="InterPro" id="IPR001278">
    <property type="entry name" value="Arg-tRNA-ligase"/>
</dbReference>
<dbReference type="GO" id="GO:0006420">
    <property type="term" value="P:arginyl-tRNA aminoacylation"/>
    <property type="evidence" value="ECO:0007669"/>
    <property type="project" value="UniProtKB-UniRule"/>
</dbReference>
<comment type="catalytic activity">
    <reaction evidence="10 11">
        <text>tRNA(Arg) + L-arginine + ATP = L-arginyl-tRNA(Arg) + AMP + diphosphate</text>
        <dbReference type="Rhea" id="RHEA:20301"/>
        <dbReference type="Rhea" id="RHEA-COMP:9658"/>
        <dbReference type="Rhea" id="RHEA-COMP:9673"/>
        <dbReference type="ChEBI" id="CHEBI:30616"/>
        <dbReference type="ChEBI" id="CHEBI:32682"/>
        <dbReference type="ChEBI" id="CHEBI:33019"/>
        <dbReference type="ChEBI" id="CHEBI:78442"/>
        <dbReference type="ChEBI" id="CHEBI:78513"/>
        <dbReference type="ChEBI" id="CHEBI:456215"/>
        <dbReference type="EC" id="6.1.1.19"/>
    </reaction>
</comment>
<dbReference type="NCBIfam" id="TIGR00456">
    <property type="entry name" value="argS"/>
    <property type="match status" value="1"/>
</dbReference>
<comment type="caution">
    <text evidence="15">The sequence shown here is derived from an EMBL/GenBank/DDBJ whole genome shotgun (WGS) entry which is preliminary data.</text>
</comment>
<evidence type="ECO:0000313" key="16">
    <source>
        <dbReference type="Proteomes" id="UP000886800"/>
    </source>
</evidence>
<evidence type="ECO:0000256" key="9">
    <source>
        <dbReference type="ARBA" id="ARBA00023146"/>
    </source>
</evidence>
<evidence type="ECO:0000256" key="11">
    <source>
        <dbReference type="HAMAP-Rule" id="MF_00123"/>
    </source>
</evidence>
<keyword evidence="7 11" id="KW-0067">ATP-binding</keyword>
<name>A0A9D1WRF9_9FIRM</name>
<evidence type="ECO:0000256" key="5">
    <source>
        <dbReference type="ARBA" id="ARBA00022598"/>
    </source>
</evidence>
<dbReference type="Gene3D" id="3.40.50.620">
    <property type="entry name" value="HUPs"/>
    <property type="match status" value="1"/>
</dbReference>
<evidence type="ECO:0000256" key="1">
    <source>
        <dbReference type="ARBA" id="ARBA00004496"/>
    </source>
</evidence>
<reference evidence="15" key="1">
    <citation type="journal article" date="2021" name="PeerJ">
        <title>Extensive microbial diversity within the chicken gut microbiome revealed by metagenomics and culture.</title>
        <authorList>
            <person name="Gilroy R."/>
            <person name="Ravi A."/>
            <person name="Getino M."/>
            <person name="Pursley I."/>
            <person name="Horton D.L."/>
            <person name="Alikhan N.F."/>
            <person name="Baker D."/>
            <person name="Gharbi K."/>
            <person name="Hall N."/>
            <person name="Watson M."/>
            <person name="Adriaenssens E.M."/>
            <person name="Foster-Nyarko E."/>
            <person name="Jarju S."/>
            <person name="Secka A."/>
            <person name="Antonio M."/>
            <person name="Oren A."/>
            <person name="Chaudhuri R.R."/>
            <person name="La Ragione R."/>
            <person name="Hildebrand F."/>
            <person name="Pallen M.J."/>
        </authorList>
    </citation>
    <scope>NUCLEOTIDE SEQUENCE</scope>
    <source>
        <strain evidence="15">CHK188-5543</strain>
    </source>
</reference>
<keyword evidence="5 11" id="KW-0436">Ligase</keyword>
<feature type="domain" description="Arginyl tRNA synthetase N-terminal" evidence="14">
    <location>
        <begin position="10"/>
        <end position="99"/>
    </location>
</feature>
<evidence type="ECO:0000256" key="6">
    <source>
        <dbReference type="ARBA" id="ARBA00022741"/>
    </source>
</evidence>
<dbReference type="PANTHER" id="PTHR11956:SF5">
    <property type="entry name" value="ARGININE--TRNA LIGASE, CYTOPLASMIC"/>
    <property type="match status" value="1"/>
</dbReference>
<sequence length="563" mass="62553">MINPILDAKEAAAALVDAAFQRAVAAGELPDAPLPAYVVEIPADITHGDFAANAAMVGAKALHRAPRQIAQAICGHLELEGSPFQRVEIAGPGFINFFLGPQWFADVVRSVRQRGEDYGRSDYGKGEKIQVEFVSANPTGPMHMGNARGGALGDGLASALDWAGYQVTREFYVNDAGNQVEKFGASLEARYLQLYLGEEAVPFPEDGYHGEDITQRARQFAQLHGDAYVQADSEARKKALVEFALPLNIEKLRTDLERYRITYDVWFRESTLHPDAVNAAIQKLADRGMTYEKEGAIWYKATENGGEKDEVLVRANGIPTYFAADIAYHYNKFAVRGFERVVNVWGADHHGHVARLKGAMDAIGLDGSKLDIVLMQLVRLMKDGQPYKMSKRTGKAISLTDLLEEVPVDAARFFFNMREPNSTLDFDLDLAVEQSSQNPVYYVQYAHARICSILKKLEEEGIQPRACNDQELLALTRPEESALIRCLARFPQEVVDAAKNYDPARLTKYAIQVATDFHKYYNACRVKGECDSLLQARLNLCLATRQVLRNLLSLLKISAPESM</sequence>
<dbReference type="CDD" id="cd00671">
    <property type="entry name" value="ArgRS_core"/>
    <property type="match status" value="1"/>
</dbReference>
<dbReference type="SMART" id="SM00836">
    <property type="entry name" value="DALR_1"/>
    <property type="match status" value="1"/>
</dbReference>
<dbReference type="FunFam" id="1.10.730.10:FF:000008">
    <property type="entry name" value="Arginine--tRNA ligase"/>
    <property type="match status" value="1"/>
</dbReference>
<protein>
    <recommendedName>
        <fullName evidence="11">Arginine--tRNA ligase</fullName>
        <ecNumber evidence="11">6.1.1.19</ecNumber>
    </recommendedName>
    <alternativeName>
        <fullName evidence="11">Arginyl-tRNA synthetase</fullName>
        <shortName evidence="11">ArgRS</shortName>
    </alternativeName>
</protein>
<dbReference type="PROSITE" id="PS00178">
    <property type="entry name" value="AA_TRNA_LIGASE_I"/>
    <property type="match status" value="1"/>
</dbReference>
<dbReference type="PANTHER" id="PTHR11956">
    <property type="entry name" value="ARGINYL-TRNA SYNTHETASE"/>
    <property type="match status" value="1"/>
</dbReference>
<gene>
    <name evidence="11" type="primary">argS</name>
    <name evidence="15" type="ORF">H9736_06210</name>
</gene>
<evidence type="ECO:0000259" key="13">
    <source>
        <dbReference type="SMART" id="SM00836"/>
    </source>
</evidence>